<keyword evidence="3 5" id="KW-0862">Zinc</keyword>
<reference evidence="7 8" key="2">
    <citation type="submission" date="2017-02" db="EMBL/GenBank/DDBJ databases">
        <title>A genome survey and senescence transcriptome analysis in Lentinula edodes.</title>
        <authorList>
            <person name="Sakamoto Y."/>
            <person name="Nakade K."/>
            <person name="Sato S."/>
            <person name="Yoshida Y."/>
            <person name="Miyazaki K."/>
            <person name="Natsume S."/>
            <person name="Konno N."/>
        </authorList>
    </citation>
    <scope>NUCLEOTIDE SEQUENCE [LARGE SCALE GENOMIC DNA]</scope>
    <source>
        <strain evidence="7 8">NBRC 111202</strain>
    </source>
</reference>
<sequence>MFPRPFPPISSNASLYESVQIRTIESENLIGWMKSFVLSVTPPGVSWLGIQYLRQGNKHTSLPSLNAPTQIIITRRAPDDEDVAIDIKFAGICHSDIHTVRSEWGSTAYPLVVGHEIAGVVNAVGKNVTKFQVGDHVGVGCMVNSCRQCTNCQDGEEQYCLSGAILTYNSRDPKDGTITQGGYSQYLVVDQAFVLRVPESIPLDKAAPLMCAGITLYSPLHHWHAGPGKRVGIIGFGGLGHMGVKLAKALGSEVTVFSQTNSKKELGLQLGADNYVATSEPDVFSQLSRKFDLIINTVSANIPLELYLSCLRRDGSLVQVGAPEHPLQISPFSLDAQRVGIHGSMIGGIAETQQMLEFCGEKQIFPEIETIPASYINEAYERVMKSQVKFRFVIDVSTM</sequence>
<comment type="caution">
    <text evidence="7">The sequence shown here is derived from an EMBL/GenBank/DDBJ whole genome shotgun (WGS) entry which is preliminary data.</text>
</comment>
<feature type="domain" description="Enoyl reductase (ER)" evidence="6">
    <location>
        <begin position="60"/>
        <end position="394"/>
    </location>
</feature>
<accession>A0A1Q3ETA8</accession>
<dbReference type="STRING" id="5353.A0A1Q3ETA8"/>
<dbReference type="PROSITE" id="PS00065">
    <property type="entry name" value="D_2_HYDROXYACID_DH_1"/>
    <property type="match status" value="1"/>
</dbReference>
<dbReference type="SUPFAM" id="SSF51735">
    <property type="entry name" value="NAD(P)-binding Rossmann-fold domains"/>
    <property type="match status" value="1"/>
</dbReference>
<dbReference type="SMART" id="SM00829">
    <property type="entry name" value="PKS_ER"/>
    <property type="match status" value="1"/>
</dbReference>
<name>A0A1Q3ETA8_LENED</name>
<dbReference type="CDD" id="cd05283">
    <property type="entry name" value="CAD1"/>
    <property type="match status" value="1"/>
</dbReference>
<protein>
    <submittedName>
        <fullName evidence="7">Zinc-binding dehydrogenase</fullName>
    </submittedName>
</protein>
<proteinExistence type="inferred from homology"/>
<dbReference type="Proteomes" id="UP000188533">
    <property type="component" value="Unassembled WGS sequence"/>
</dbReference>
<reference evidence="7 8" key="1">
    <citation type="submission" date="2016-08" db="EMBL/GenBank/DDBJ databases">
        <authorList>
            <consortium name="Lentinula edodes genome sequencing consortium"/>
            <person name="Sakamoto Y."/>
            <person name="Nakade K."/>
            <person name="Sato S."/>
            <person name="Yoshida Y."/>
            <person name="Miyazaki K."/>
            <person name="Natsume S."/>
            <person name="Konno N."/>
        </authorList>
    </citation>
    <scope>NUCLEOTIDE SEQUENCE [LARGE SCALE GENOMIC DNA]</scope>
    <source>
        <strain evidence="7 8">NBRC 111202</strain>
    </source>
</reference>
<evidence type="ECO:0000259" key="6">
    <source>
        <dbReference type="SMART" id="SM00829"/>
    </source>
</evidence>
<dbReference type="GO" id="GO:0016616">
    <property type="term" value="F:oxidoreductase activity, acting on the CH-OH group of donors, NAD or NADP as acceptor"/>
    <property type="evidence" value="ECO:0007669"/>
    <property type="project" value="InterPro"/>
</dbReference>
<dbReference type="InterPro" id="IPR013154">
    <property type="entry name" value="ADH-like_N"/>
</dbReference>
<keyword evidence="2 5" id="KW-0479">Metal-binding</keyword>
<dbReference type="FunFam" id="3.40.50.720:FF:000022">
    <property type="entry name" value="Cinnamyl alcohol dehydrogenase"/>
    <property type="match status" value="1"/>
</dbReference>
<dbReference type="InterPro" id="IPR029752">
    <property type="entry name" value="D-isomer_DH_CS1"/>
</dbReference>
<dbReference type="Pfam" id="PF08240">
    <property type="entry name" value="ADH_N"/>
    <property type="match status" value="1"/>
</dbReference>
<evidence type="ECO:0000256" key="2">
    <source>
        <dbReference type="ARBA" id="ARBA00022723"/>
    </source>
</evidence>
<evidence type="ECO:0000256" key="5">
    <source>
        <dbReference type="RuleBase" id="RU361277"/>
    </source>
</evidence>
<dbReference type="InterPro" id="IPR011032">
    <property type="entry name" value="GroES-like_sf"/>
</dbReference>
<dbReference type="InterPro" id="IPR036291">
    <property type="entry name" value="NAD(P)-bd_dom_sf"/>
</dbReference>
<evidence type="ECO:0000256" key="1">
    <source>
        <dbReference type="ARBA" id="ARBA00001947"/>
    </source>
</evidence>
<dbReference type="Gene3D" id="3.40.50.720">
    <property type="entry name" value="NAD(P)-binding Rossmann-like Domain"/>
    <property type="match status" value="1"/>
</dbReference>
<dbReference type="SUPFAM" id="SSF50129">
    <property type="entry name" value="GroES-like"/>
    <property type="match status" value="1"/>
</dbReference>
<dbReference type="Pfam" id="PF00107">
    <property type="entry name" value="ADH_zinc_N"/>
    <property type="match status" value="1"/>
</dbReference>
<keyword evidence="8" id="KW-1185">Reference proteome</keyword>
<dbReference type="GO" id="GO:0008270">
    <property type="term" value="F:zinc ion binding"/>
    <property type="evidence" value="ECO:0007669"/>
    <property type="project" value="InterPro"/>
</dbReference>
<dbReference type="InterPro" id="IPR013149">
    <property type="entry name" value="ADH-like_C"/>
</dbReference>
<gene>
    <name evidence="7" type="ORF">LENED_012736</name>
</gene>
<dbReference type="Gene3D" id="3.90.180.10">
    <property type="entry name" value="Medium-chain alcohol dehydrogenases, catalytic domain"/>
    <property type="match status" value="1"/>
</dbReference>
<comment type="similarity">
    <text evidence="5">Belongs to the zinc-containing alcohol dehydrogenase family.</text>
</comment>
<organism evidence="7 8">
    <name type="scientific">Lentinula edodes</name>
    <name type="common">Shiitake mushroom</name>
    <name type="synonym">Lentinus edodes</name>
    <dbReference type="NCBI Taxonomy" id="5353"/>
    <lineage>
        <taxon>Eukaryota</taxon>
        <taxon>Fungi</taxon>
        <taxon>Dikarya</taxon>
        <taxon>Basidiomycota</taxon>
        <taxon>Agaricomycotina</taxon>
        <taxon>Agaricomycetes</taxon>
        <taxon>Agaricomycetidae</taxon>
        <taxon>Agaricales</taxon>
        <taxon>Marasmiineae</taxon>
        <taxon>Omphalotaceae</taxon>
        <taxon>Lentinula</taxon>
    </lineage>
</organism>
<dbReference type="InterPro" id="IPR047109">
    <property type="entry name" value="CAD-like"/>
</dbReference>
<comment type="cofactor">
    <cofactor evidence="1 5">
        <name>Zn(2+)</name>
        <dbReference type="ChEBI" id="CHEBI:29105"/>
    </cofactor>
</comment>
<dbReference type="InterPro" id="IPR002328">
    <property type="entry name" value="ADH_Zn_CS"/>
</dbReference>
<dbReference type="PROSITE" id="PS00059">
    <property type="entry name" value="ADH_ZINC"/>
    <property type="match status" value="1"/>
</dbReference>
<dbReference type="EMBL" id="BDGU01001758">
    <property type="protein sequence ID" value="GAW10466.1"/>
    <property type="molecule type" value="Genomic_DNA"/>
</dbReference>
<dbReference type="InterPro" id="IPR020843">
    <property type="entry name" value="ER"/>
</dbReference>
<evidence type="ECO:0000256" key="4">
    <source>
        <dbReference type="ARBA" id="ARBA00023002"/>
    </source>
</evidence>
<dbReference type="AlphaFoldDB" id="A0A1Q3ETA8"/>
<evidence type="ECO:0000313" key="7">
    <source>
        <dbReference type="EMBL" id="GAW10466.1"/>
    </source>
</evidence>
<keyword evidence="4" id="KW-0560">Oxidoreductase</keyword>
<dbReference type="PANTHER" id="PTHR42683">
    <property type="entry name" value="ALDEHYDE REDUCTASE"/>
    <property type="match status" value="1"/>
</dbReference>
<evidence type="ECO:0000313" key="8">
    <source>
        <dbReference type="Proteomes" id="UP000188533"/>
    </source>
</evidence>
<evidence type="ECO:0000256" key="3">
    <source>
        <dbReference type="ARBA" id="ARBA00022833"/>
    </source>
</evidence>